<evidence type="ECO:0000256" key="2">
    <source>
        <dbReference type="ARBA" id="ARBA00007755"/>
    </source>
</evidence>
<evidence type="ECO:0000256" key="7">
    <source>
        <dbReference type="ARBA" id="ARBA00023136"/>
    </source>
</evidence>
<feature type="transmembrane region" description="Helical" evidence="9">
    <location>
        <begin position="29"/>
        <end position="49"/>
    </location>
</feature>
<keyword evidence="4" id="KW-1003">Cell membrane</keyword>
<evidence type="ECO:0000256" key="1">
    <source>
        <dbReference type="ARBA" id="ARBA00004651"/>
    </source>
</evidence>
<sequence length="722" mass="76470">MPTSALPENGRQAPGKSRMSPRSIQPRSILLWSTVSLLGSVAWGVLALARGEEISAVWLVIAALGSYAIAYRFYSRFVARRVLKPDDRRATPAERLEDGVDFQPTDRRVLLGHHFAAIAGAGPLVGPVLAAQMGYLPGTLWIVAGVIFAGAVQDMVVLFLSMRRDGKSLGQMAREEIGRVGGAAALIAVFAIMIILLGVLALVVVNALAHSPWGTFSVAMTIPIALFMGFWLHRIRPGRVVETSFIGVALLLLAIVGGSWIQESSLAGAFTLSPTTLVLCLVGYGFVASVLPVWMLLAPRDYLSTFMKIGTIALLAVGVVVAAPVLRADAVSDFASNGAGPVFAGSLFPFLFITIACGALSGFHALVASGTTPKLIQKESQVRLIGYGAMLMESFVAIMALIAAATLEPGLYYAMNAPAGLLGTTAESASQAVAGLGFTVTPDQLTQAAKAVEEQTLIARSGGAPTLAVGMSEIFSGVFGGTAMKAFWYHFAIMFEALFILTTVDAGTRVGRFMLQDMLGNVWKPIGRVNWKPGIWLCSGLVVAAWGYFLYTGATDPLGGINQLFPLFGIANQLLAAVALTVCTTVLIKSGRLRWAWVTGVPLAWVVAITFTAGWQKIFSDDPKIGFFAQRAKYADGIESGQVLPPAKTLDDMHTVVTNSTVDGVLIALFLLLVAVVIVNAAVVCVRSIRRPGSLPTTEAPYVESRIDVTEQAGEPLVGVRS</sequence>
<gene>
    <name evidence="11" type="ORF">AB5J49_10860</name>
</gene>
<dbReference type="EMBL" id="CP163439">
    <property type="protein sequence ID" value="XDQ33780.1"/>
    <property type="molecule type" value="Genomic_DNA"/>
</dbReference>
<evidence type="ECO:0000259" key="10">
    <source>
        <dbReference type="Pfam" id="PF02554"/>
    </source>
</evidence>
<accession>A0AB39PRU0</accession>
<evidence type="ECO:0000256" key="9">
    <source>
        <dbReference type="SAM" id="Phobius"/>
    </source>
</evidence>
<comment type="similarity">
    <text evidence="2">Belongs to the peptide transporter carbon starvation (CstA) (TC 2.A.114) family.</text>
</comment>
<dbReference type="PANTHER" id="PTHR30252:SF3">
    <property type="entry name" value="PYRUVATE_PROTON SYMPORTER BTST"/>
    <property type="match status" value="1"/>
</dbReference>
<dbReference type="GO" id="GO:0005886">
    <property type="term" value="C:plasma membrane"/>
    <property type="evidence" value="ECO:0007669"/>
    <property type="project" value="UniProtKB-SubCell"/>
</dbReference>
<feature type="transmembrane region" description="Helical" evidence="9">
    <location>
        <begin position="274"/>
        <end position="297"/>
    </location>
</feature>
<protein>
    <submittedName>
        <fullName evidence="11">Carbon starvation CstA family protein</fullName>
    </submittedName>
</protein>
<evidence type="ECO:0000256" key="4">
    <source>
        <dbReference type="ARBA" id="ARBA00022475"/>
    </source>
</evidence>
<dbReference type="AlphaFoldDB" id="A0AB39PRU0"/>
<feature type="transmembrane region" description="Helical" evidence="9">
    <location>
        <begin position="665"/>
        <end position="686"/>
    </location>
</feature>
<evidence type="ECO:0000256" key="5">
    <source>
        <dbReference type="ARBA" id="ARBA00022692"/>
    </source>
</evidence>
<evidence type="ECO:0000256" key="6">
    <source>
        <dbReference type="ARBA" id="ARBA00022989"/>
    </source>
</evidence>
<dbReference type="Pfam" id="PF02554">
    <property type="entry name" value="CstA"/>
    <property type="match status" value="1"/>
</dbReference>
<feature type="transmembrane region" description="Helical" evidence="9">
    <location>
        <begin position="347"/>
        <end position="372"/>
    </location>
</feature>
<feature type="domain" description="CstA N-terminal" evidence="10">
    <location>
        <begin position="55"/>
        <end position="613"/>
    </location>
</feature>
<proteinExistence type="inferred from homology"/>
<evidence type="ECO:0000256" key="3">
    <source>
        <dbReference type="ARBA" id="ARBA00022448"/>
    </source>
</evidence>
<dbReference type="GO" id="GO:0009267">
    <property type="term" value="P:cellular response to starvation"/>
    <property type="evidence" value="ECO:0007669"/>
    <property type="project" value="InterPro"/>
</dbReference>
<feature type="transmembrane region" description="Helical" evidence="9">
    <location>
        <begin position="115"/>
        <end position="135"/>
    </location>
</feature>
<dbReference type="RefSeq" id="WP_369168344.1">
    <property type="nucleotide sequence ID" value="NZ_CP163439.1"/>
</dbReference>
<keyword evidence="5 9" id="KW-0812">Transmembrane</keyword>
<keyword evidence="7 9" id="KW-0472">Membrane</keyword>
<dbReference type="InterPro" id="IPR051605">
    <property type="entry name" value="CstA"/>
</dbReference>
<dbReference type="PANTHER" id="PTHR30252">
    <property type="entry name" value="INNER MEMBRANE PEPTIDE TRANSPORTER"/>
    <property type="match status" value="1"/>
</dbReference>
<evidence type="ECO:0000256" key="8">
    <source>
        <dbReference type="SAM" id="MobiDB-lite"/>
    </source>
</evidence>
<name>A0AB39PRU0_9ACTN</name>
<organism evidence="11">
    <name type="scientific">Streptomyces sp. R28</name>
    <dbReference type="NCBI Taxonomy" id="3238628"/>
    <lineage>
        <taxon>Bacteria</taxon>
        <taxon>Bacillati</taxon>
        <taxon>Actinomycetota</taxon>
        <taxon>Actinomycetes</taxon>
        <taxon>Kitasatosporales</taxon>
        <taxon>Streptomycetaceae</taxon>
        <taxon>Streptomyces</taxon>
    </lineage>
</organism>
<feature type="transmembrane region" description="Helical" evidence="9">
    <location>
        <begin position="487"/>
        <end position="508"/>
    </location>
</feature>
<keyword evidence="6 9" id="KW-1133">Transmembrane helix</keyword>
<feature type="transmembrane region" description="Helical" evidence="9">
    <location>
        <begin position="309"/>
        <end position="327"/>
    </location>
</feature>
<dbReference type="InterPro" id="IPR003706">
    <property type="entry name" value="CstA_N"/>
</dbReference>
<keyword evidence="3" id="KW-0813">Transport</keyword>
<feature type="transmembrane region" description="Helical" evidence="9">
    <location>
        <begin position="141"/>
        <end position="162"/>
    </location>
</feature>
<feature type="transmembrane region" description="Helical" evidence="9">
    <location>
        <begin position="244"/>
        <end position="262"/>
    </location>
</feature>
<feature type="transmembrane region" description="Helical" evidence="9">
    <location>
        <begin position="384"/>
        <end position="407"/>
    </location>
</feature>
<feature type="transmembrane region" description="Helical" evidence="9">
    <location>
        <begin position="595"/>
        <end position="615"/>
    </location>
</feature>
<feature type="region of interest" description="Disordered" evidence="8">
    <location>
        <begin position="1"/>
        <end position="21"/>
    </location>
</feature>
<feature type="transmembrane region" description="Helical" evidence="9">
    <location>
        <begin position="213"/>
        <end position="232"/>
    </location>
</feature>
<comment type="subcellular location">
    <subcellularLocation>
        <location evidence="1">Cell membrane</location>
        <topology evidence="1">Multi-pass membrane protein</topology>
    </subcellularLocation>
</comment>
<feature type="transmembrane region" description="Helical" evidence="9">
    <location>
        <begin position="55"/>
        <end position="74"/>
    </location>
</feature>
<feature type="transmembrane region" description="Helical" evidence="9">
    <location>
        <begin position="563"/>
        <end position="588"/>
    </location>
</feature>
<evidence type="ECO:0000313" key="11">
    <source>
        <dbReference type="EMBL" id="XDQ33780.1"/>
    </source>
</evidence>
<reference evidence="11" key="1">
    <citation type="submission" date="2024-07" db="EMBL/GenBank/DDBJ databases">
        <authorList>
            <person name="Yu S.T."/>
        </authorList>
    </citation>
    <scope>NUCLEOTIDE SEQUENCE</scope>
    <source>
        <strain evidence="11">R28</strain>
    </source>
</reference>
<feature type="transmembrane region" description="Helical" evidence="9">
    <location>
        <begin position="183"/>
        <end position="207"/>
    </location>
</feature>
<feature type="transmembrane region" description="Helical" evidence="9">
    <location>
        <begin position="529"/>
        <end position="551"/>
    </location>
</feature>